<feature type="domain" description="O-methyltransferase dimerisation" evidence="5">
    <location>
        <begin position="19"/>
        <end position="94"/>
    </location>
</feature>
<dbReference type="GO" id="GO:0008171">
    <property type="term" value="F:O-methyltransferase activity"/>
    <property type="evidence" value="ECO:0007669"/>
    <property type="project" value="InterPro"/>
</dbReference>
<sequence length="327" mass="34819">MSRVFESPDGPPGPARIIDLYCGYMISQTLFTAVETGLFTAAGPDPATPAELADRCGIPERSARAMADLLADAGLLVRDGAAFRTAPDAEAFLTGRGPVDLRPMARYWATVSYPAWGKAGEAFRTRRGVRPVLDQEQTEAYESTVALVTAETAADLARTYDFGRHRRLLDVGGGYGTFVRPVLAAYSHLTATLIDLPEVAEVVAGQAVPRLTAIGADVFAAPLPAGHDVILVANLVHLLPPDRITELFRRLRAVAEPGTTLLLVDWWRTDQAPHPSARFGAGEFLVISGGDLYQVDEVAGWLAGTGWSFSGLTALPPPSGVITAVPD</sequence>
<evidence type="ECO:0000256" key="3">
    <source>
        <dbReference type="ARBA" id="ARBA00022691"/>
    </source>
</evidence>
<dbReference type="InterPro" id="IPR012967">
    <property type="entry name" value="COMT_dimerisation"/>
</dbReference>
<evidence type="ECO:0000259" key="5">
    <source>
        <dbReference type="Pfam" id="PF08100"/>
    </source>
</evidence>
<dbReference type="InterPro" id="IPR036390">
    <property type="entry name" value="WH_DNA-bd_sf"/>
</dbReference>
<accession>A0A919VKH2</accession>
<evidence type="ECO:0000256" key="2">
    <source>
        <dbReference type="ARBA" id="ARBA00022679"/>
    </source>
</evidence>
<dbReference type="AlphaFoldDB" id="A0A919VKH2"/>
<keyword evidence="2" id="KW-0808">Transferase</keyword>
<dbReference type="RefSeq" id="WP_212988394.1">
    <property type="nucleotide sequence ID" value="NZ_BAABEA010000019.1"/>
</dbReference>
<keyword evidence="7" id="KW-1185">Reference proteome</keyword>
<reference evidence="6" key="1">
    <citation type="submission" date="2021-03" db="EMBL/GenBank/DDBJ databases">
        <title>Whole genome shotgun sequence of Actinoplanes auranticolor NBRC 12245.</title>
        <authorList>
            <person name="Komaki H."/>
            <person name="Tamura T."/>
        </authorList>
    </citation>
    <scope>NUCLEOTIDE SEQUENCE</scope>
    <source>
        <strain evidence="6">NBRC 12245</strain>
    </source>
</reference>
<evidence type="ECO:0000259" key="4">
    <source>
        <dbReference type="Pfam" id="PF00891"/>
    </source>
</evidence>
<gene>
    <name evidence="6" type="ORF">Aau02nite_23500</name>
</gene>
<dbReference type="PROSITE" id="PS51683">
    <property type="entry name" value="SAM_OMT_II"/>
    <property type="match status" value="1"/>
</dbReference>
<dbReference type="GO" id="GO:0032259">
    <property type="term" value="P:methylation"/>
    <property type="evidence" value="ECO:0007669"/>
    <property type="project" value="UniProtKB-KW"/>
</dbReference>
<dbReference type="Proteomes" id="UP000681340">
    <property type="component" value="Unassembled WGS sequence"/>
</dbReference>
<dbReference type="PANTHER" id="PTHR43712">
    <property type="entry name" value="PUTATIVE (AFU_ORTHOLOGUE AFUA_4G14580)-RELATED"/>
    <property type="match status" value="1"/>
</dbReference>
<dbReference type="GO" id="GO:0046983">
    <property type="term" value="F:protein dimerization activity"/>
    <property type="evidence" value="ECO:0007669"/>
    <property type="project" value="InterPro"/>
</dbReference>
<keyword evidence="3" id="KW-0949">S-adenosyl-L-methionine</keyword>
<dbReference type="CDD" id="cd02440">
    <property type="entry name" value="AdoMet_MTases"/>
    <property type="match status" value="1"/>
</dbReference>
<dbReference type="SUPFAM" id="SSF46785">
    <property type="entry name" value="Winged helix' DNA-binding domain"/>
    <property type="match status" value="1"/>
</dbReference>
<dbReference type="InterPro" id="IPR036388">
    <property type="entry name" value="WH-like_DNA-bd_sf"/>
</dbReference>
<dbReference type="InterPro" id="IPR029063">
    <property type="entry name" value="SAM-dependent_MTases_sf"/>
</dbReference>
<keyword evidence="1" id="KW-0489">Methyltransferase</keyword>
<dbReference type="EMBL" id="BOQL01000021">
    <property type="protein sequence ID" value="GIM66585.1"/>
    <property type="molecule type" value="Genomic_DNA"/>
</dbReference>
<feature type="domain" description="O-methyltransferase C-terminal" evidence="4">
    <location>
        <begin position="136"/>
        <end position="274"/>
    </location>
</feature>
<dbReference type="Pfam" id="PF00891">
    <property type="entry name" value="Methyltransf_2"/>
    <property type="match status" value="1"/>
</dbReference>
<evidence type="ECO:0000313" key="6">
    <source>
        <dbReference type="EMBL" id="GIM66585.1"/>
    </source>
</evidence>
<protein>
    <submittedName>
        <fullName evidence="6">O-methyltransferase</fullName>
    </submittedName>
</protein>
<dbReference type="InterPro" id="IPR001077">
    <property type="entry name" value="COMT_C"/>
</dbReference>
<proteinExistence type="predicted"/>
<evidence type="ECO:0000313" key="7">
    <source>
        <dbReference type="Proteomes" id="UP000681340"/>
    </source>
</evidence>
<dbReference type="SUPFAM" id="SSF53335">
    <property type="entry name" value="S-adenosyl-L-methionine-dependent methyltransferases"/>
    <property type="match status" value="1"/>
</dbReference>
<comment type="caution">
    <text evidence="6">The sequence shown here is derived from an EMBL/GenBank/DDBJ whole genome shotgun (WGS) entry which is preliminary data.</text>
</comment>
<dbReference type="PANTHER" id="PTHR43712:SF2">
    <property type="entry name" value="O-METHYLTRANSFERASE CICE"/>
    <property type="match status" value="1"/>
</dbReference>
<name>A0A919VKH2_9ACTN</name>
<evidence type="ECO:0000256" key="1">
    <source>
        <dbReference type="ARBA" id="ARBA00022603"/>
    </source>
</evidence>
<dbReference type="Gene3D" id="3.40.50.150">
    <property type="entry name" value="Vaccinia Virus protein VP39"/>
    <property type="match status" value="1"/>
</dbReference>
<dbReference type="InterPro" id="IPR016461">
    <property type="entry name" value="COMT-like"/>
</dbReference>
<organism evidence="6 7">
    <name type="scientific">Actinoplanes auranticolor</name>
    <dbReference type="NCBI Taxonomy" id="47988"/>
    <lineage>
        <taxon>Bacteria</taxon>
        <taxon>Bacillati</taxon>
        <taxon>Actinomycetota</taxon>
        <taxon>Actinomycetes</taxon>
        <taxon>Micromonosporales</taxon>
        <taxon>Micromonosporaceae</taxon>
        <taxon>Actinoplanes</taxon>
    </lineage>
</organism>
<dbReference type="Pfam" id="PF08100">
    <property type="entry name" value="Dimerisation"/>
    <property type="match status" value="1"/>
</dbReference>
<dbReference type="Gene3D" id="1.10.10.10">
    <property type="entry name" value="Winged helix-like DNA-binding domain superfamily/Winged helix DNA-binding domain"/>
    <property type="match status" value="1"/>
</dbReference>